<protein>
    <submittedName>
        <fullName evidence="1">Uncharacterized protein</fullName>
    </submittedName>
</protein>
<sequence length="161" mass="17898">MSNGVMWMMLAACIAIGFKIIGTALSSPASTVADLKRWASIKTPDFIDAAFTGETMYCITERTAKRHLELYGPDGIVGMYSDVFDELRQCTTMDGWLIDGRIVDNKNGAVQIALTMTRNEVVLNKAYVVPYLQILRVTDTFSPEILRRSVRDVQVINANVV</sequence>
<name>A0A173GD62_9CAUD</name>
<proteinExistence type="predicted"/>
<dbReference type="Proteomes" id="UP000222975">
    <property type="component" value="Segment"/>
</dbReference>
<dbReference type="EMBL" id="KU886223">
    <property type="protein sequence ID" value="ANH51602.1"/>
    <property type="molecule type" value="Genomic_DNA"/>
</dbReference>
<organism evidence="1 2">
    <name type="scientific">Erwinia phage vB_EamM_Simmy50</name>
    <dbReference type="NCBI Taxonomy" id="1815988"/>
    <lineage>
        <taxon>Viruses</taxon>
        <taxon>Duplodnaviria</taxon>
        <taxon>Heunggongvirae</taxon>
        <taxon>Uroviricota</taxon>
        <taxon>Caudoviricetes</taxon>
        <taxon>Chimalliviridae</taxon>
        <taxon>Agricanvirus</taxon>
        <taxon>Agricanvirus simmy50</taxon>
    </lineage>
</organism>
<evidence type="ECO:0000313" key="2">
    <source>
        <dbReference type="Proteomes" id="UP000222975"/>
    </source>
</evidence>
<evidence type="ECO:0000313" key="1">
    <source>
        <dbReference type="EMBL" id="ANH51602.1"/>
    </source>
</evidence>
<reference evidence="2" key="1">
    <citation type="submission" date="2016-03" db="EMBL/GenBank/DDBJ databases">
        <authorList>
            <person name="Sharma R."/>
            <person name="Simister A.R."/>
            <person name="Berg J.A."/>
            <person name="Jensen G.L."/>
            <person name="Keele B.R."/>
            <person name="Ward M.E.H."/>
            <person name="Breakwell D.P."/>
            <person name="Hope S."/>
            <person name="Grose J.H."/>
        </authorList>
    </citation>
    <scope>NUCLEOTIDE SEQUENCE [LARGE SCALE GENOMIC DNA]</scope>
</reference>
<accession>A0A173GD62</accession>
<gene>
    <name evidence="1" type="ORF">SIMMY50_140</name>
</gene>
<keyword evidence="2" id="KW-1185">Reference proteome</keyword>